<organism evidence="2 3">
    <name type="scientific">Thermocladium modestius</name>
    <dbReference type="NCBI Taxonomy" id="62609"/>
    <lineage>
        <taxon>Archaea</taxon>
        <taxon>Thermoproteota</taxon>
        <taxon>Thermoprotei</taxon>
        <taxon>Thermoproteales</taxon>
        <taxon>Thermoproteaceae</taxon>
        <taxon>Thermocladium</taxon>
    </lineage>
</organism>
<proteinExistence type="predicted"/>
<dbReference type="PANTHER" id="PTHR42731">
    <property type="entry name" value="SLL1084 PROTEIN"/>
    <property type="match status" value="1"/>
</dbReference>
<dbReference type="SFLD" id="SFLDS00029">
    <property type="entry name" value="Radical_SAM"/>
    <property type="match status" value="1"/>
</dbReference>
<accession>A0A830GWG5</accession>
<keyword evidence="3" id="KW-1185">Reference proteome</keyword>
<dbReference type="PROSITE" id="PS51918">
    <property type="entry name" value="RADICAL_SAM"/>
    <property type="match status" value="1"/>
</dbReference>
<evidence type="ECO:0000313" key="2">
    <source>
        <dbReference type="EMBL" id="GGP22219.1"/>
    </source>
</evidence>
<dbReference type="EMBL" id="BMNL01000004">
    <property type="protein sequence ID" value="GGP22219.1"/>
    <property type="molecule type" value="Genomic_DNA"/>
</dbReference>
<dbReference type="InterPro" id="IPR058240">
    <property type="entry name" value="rSAM_sf"/>
</dbReference>
<dbReference type="PANTHER" id="PTHR42731:SF4">
    <property type="entry name" value="RADICAL SAM DOMAIN PROTEIN"/>
    <property type="match status" value="1"/>
</dbReference>
<dbReference type="Gene3D" id="3.80.30.20">
    <property type="entry name" value="tm_1862 like domain"/>
    <property type="match status" value="1"/>
</dbReference>
<dbReference type="GO" id="GO:0003824">
    <property type="term" value="F:catalytic activity"/>
    <property type="evidence" value="ECO:0007669"/>
    <property type="project" value="InterPro"/>
</dbReference>
<dbReference type="Pfam" id="PF04055">
    <property type="entry name" value="Radical_SAM"/>
    <property type="match status" value="1"/>
</dbReference>
<gene>
    <name evidence="2" type="ORF">GCM10007981_17400</name>
</gene>
<comment type="caution">
    <text evidence="2">The sequence shown here is derived from an EMBL/GenBank/DDBJ whole genome shotgun (WGS) entry which is preliminary data.</text>
</comment>
<dbReference type="InterPro" id="IPR023404">
    <property type="entry name" value="rSAM_horseshoe"/>
</dbReference>
<dbReference type="CDD" id="cd01335">
    <property type="entry name" value="Radical_SAM"/>
    <property type="match status" value="1"/>
</dbReference>
<evidence type="ECO:0000259" key="1">
    <source>
        <dbReference type="PROSITE" id="PS51918"/>
    </source>
</evidence>
<dbReference type="InterPro" id="IPR006638">
    <property type="entry name" value="Elp3/MiaA/NifB-like_rSAM"/>
</dbReference>
<reference evidence="2" key="2">
    <citation type="submission" date="2020-09" db="EMBL/GenBank/DDBJ databases">
        <authorList>
            <person name="Sun Q."/>
            <person name="Ohkuma M."/>
        </authorList>
    </citation>
    <scope>NUCLEOTIDE SEQUENCE</scope>
    <source>
        <strain evidence="2">JCM 10088</strain>
    </source>
</reference>
<protein>
    <submittedName>
        <fullName evidence="2">Radical SAM protein</fullName>
    </submittedName>
</protein>
<feature type="domain" description="Radical SAM core" evidence="1">
    <location>
        <begin position="210"/>
        <end position="461"/>
    </location>
</feature>
<dbReference type="GO" id="GO:0051536">
    <property type="term" value="F:iron-sulfur cluster binding"/>
    <property type="evidence" value="ECO:0007669"/>
    <property type="project" value="InterPro"/>
</dbReference>
<dbReference type="InterPro" id="IPR007197">
    <property type="entry name" value="rSAM"/>
</dbReference>
<name>A0A830GWG5_9CREN</name>
<dbReference type="AlphaFoldDB" id="A0A830GWG5"/>
<dbReference type="SFLD" id="SFLDG01082">
    <property type="entry name" value="B12-binding_domain_containing"/>
    <property type="match status" value="1"/>
</dbReference>
<evidence type="ECO:0000313" key="3">
    <source>
        <dbReference type="Proteomes" id="UP000610960"/>
    </source>
</evidence>
<reference evidence="2" key="1">
    <citation type="journal article" date="2014" name="Int. J. Syst. Evol. Microbiol.">
        <title>Complete genome sequence of Corynebacterium casei LMG S-19264T (=DSM 44701T), isolated from a smear-ripened cheese.</title>
        <authorList>
            <consortium name="US DOE Joint Genome Institute (JGI-PGF)"/>
            <person name="Walter F."/>
            <person name="Albersmeier A."/>
            <person name="Kalinowski J."/>
            <person name="Ruckert C."/>
        </authorList>
    </citation>
    <scope>NUCLEOTIDE SEQUENCE</scope>
    <source>
        <strain evidence="2">JCM 10088</strain>
    </source>
</reference>
<dbReference type="SUPFAM" id="SSF102114">
    <property type="entry name" value="Radical SAM enzymes"/>
    <property type="match status" value="1"/>
</dbReference>
<dbReference type="SMART" id="SM00729">
    <property type="entry name" value="Elp3"/>
    <property type="match status" value="1"/>
</dbReference>
<sequence length="520" mass="57161">MVLTSEGSTASDTFGASIAGFISALPDYYIRDWVARLYFQVKSDRRGIVKRAPYGIAKVHASLARAGIDAVIADPNKLDKVVGPSTKVLGIYTMDPLGLSYGSGIVYWILTLAGLRYAGTPYISKSFLKVLDNPAVKRNRNGMKIVVGGPAVWQLVDTGMQAKLGIDVVYEGEFEEDGPAVFKRLLAGEAVPAVVTARRPVPVDLIPTITTPAIGGLVEVTRGCGRGCQFCTPTLSGMIRSIPFEGHVDKEIRINIEVGGVKEIGLHSEEFFRYGAKGIDPNPNKVIDLVQKAYKLVKSYGDDYGITTDFTTAAVAVQARKLVEEVGQYMNEGGQMNFIEMGIETGSPRLLAMVMPGKVLPFKPAQYPDIVENAVGILNDSGWIVVGTMIINLPGETDDDVIKNLELLDRLSKLRIMTFPLPFIPMGALRHRDFTVLDKILENPLREEFVLRALSKAMSEAYADADVVTAKMENPVVRRLIKHLMHAAVGFVLRRYKEKLQSMEPRRPTAPQEIKWKIHV</sequence>
<dbReference type="Proteomes" id="UP000610960">
    <property type="component" value="Unassembled WGS sequence"/>
</dbReference>